<name>A0A7W7AH62_9SPHN</name>
<dbReference type="InterPro" id="IPR036188">
    <property type="entry name" value="FAD/NAD-bd_sf"/>
</dbReference>
<evidence type="ECO:0000256" key="4">
    <source>
        <dbReference type="ARBA" id="ARBA00022827"/>
    </source>
</evidence>
<feature type="domain" description="AB hydrolase-1" evidence="8">
    <location>
        <begin position="557"/>
        <end position="797"/>
    </location>
</feature>
<evidence type="ECO:0000313" key="9">
    <source>
        <dbReference type="EMBL" id="MBB4616958.1"/>
    </source>
</evidence>
<comment type="caution">
    <text evidence="9">The sequence shown here is derived from an EMBL/GenBank/DDBJ whole genome shotgun (WGS) entry which is preliminary data.</text>
</comment>
<evidence type="ECO:0000256" key="5">
    <source>
        <dbReference type="ARBA" id="ARBA00022857"/>
    </source>
</evidence>
<dbReference type="Proteomes" id="UP000574769">
    <property type="component" value="Unassembled WGS sequence"/>
</dbReference>
<evidence type="ECO:0000256" key="2">
    <source>
        <dbReference type="ARBA" id="ARBA00010139"/>
    </source>
</evidence>
<evidence type="ECO:0000256" key="7">
    <source>
        <dbReference type="ARBA" id="ARBA00023033"/>
    </source>
</evidence>
<dbReference type="GO" id="GO:0050661">
    <property type="term" value="F:NADP binding"/>
    <property type="evidence" value="ECO:0007669"/>
    <property type="project" value="InterPro"/>
</dbReference>
<keyword evidence="3" id="KW-0285">Flavoprotein</keyword>
<dbReference type="SUPFAM" id="SSF53474">
    <property type="entry name" value="alpha/beta-Hydrolases"/>
    <property type="match status" value="1"/>
</dbReference>
<dbReference type="SUPFAM" id="SSF51905">
    <property type="entry name" value="FAD/NAD(P)-binding domain"/>
    <property type="match status" value="1"/>
</dbReference>
<dbReference type="Pfam" id="PF00561">
    <property type="entry name" value="Abhydrolase_1"/>
    <property type="match status" value="1"/>
</dbReference>
<evidence type="ECO:0000256" key="3">
    <source>
        <dbReference type="ARBA" id="ARBA00022630"/>
    </source>
</evidence>
<dbReference type="GO" id="GO:0004499">
    <property type="term" value="F:N,N-dimethylaniline monooxygenase activity"/>
    <property type="evidence" value="ECO:0007669"/>
    <property type="project" value="InterPro"/>
</dbReference>
<dbReference type="PANTHER" id="PTHR43872">
    <property type="entry name" value="MONOOXYGENASE, PUTATIVE (AFU_ORTHOLOGUE AFUA_8G02570)-RELATED"/>
    <property type="match status" value="1"/>
</dbReference>
<keyword evidence="4" id="KW-0274">FAD</keyword>
<dbReference type="Gene3D" id="3.40.50.1820">
    <property type="entry name" value="alpha/beta hydrolase"/>
    <property type="match status" value="1"/>
</dbReference>
<dbReference type="FunFam" id="3.50.50.60:FF:000228">
    <property type="entry name" value="FAD-containing monooxygenase EthA"/>
    <property type="match status" value="1"/>
</dbReference>
<keyword evidence="7" id="KW-0503">Monooxygenase</keyword>
<evidence type="ECO:0000313" key="10">
    <source>
        <dbReference type="Proteomes" id="UP000574769"/>
    </source>
</evidence>
<dbReference type="InterPro" id="IPR020946">
    <property type="entry name" value="Flavin_mOase-like"/>
</dbReference>
<keyword evidence="6" id="KW-0560">Oxidoreductase</keyword>
<evidence type="ECO:0000256" key="1">
    <source>
        <dbReference type="ARBA" id="ARBA00001974"/>
    </source>
</evidence>
<dbReference type="PRINTS" id="PR00111">
    <property type="entry name" value="ABHYDROLASE"/>
</dbReference>
<dbReference type="Pfam" id="PF13450">
    <property type="entry name" value="NAD_binding_8"/>
    <property type="match status" value="1"/>
</dbReference>
<reference evidence="9 10" key="1">
    <citation type="submission" date="2020-08" db="EMBL/GenBank/DDBJ databases">
        <title>Genomic Encyclopedia of Type Strains, Phase IV (KMG-IV): sequencing the most valuable type-strain genomes for metagenomic binning, comparative biology and taxonomic classification.</title>
        <authorList>
            <person name="Goeker M."/>
        </authorList>
    </citation>
    <scope>NUCLEOTIDE SEQUENCE [LARGE SCALE GENOMIC DNA]</scope>
    <source>
        <strain evidence="9 10">DSM 15867</strain>
    </source>
</reference>
<dbReference type="GO" id="GO:0050660">
    <property type="term" value="F:flavin adenine dinucleotide binding"/>
    <property type="evidence" value="ECO:0007669"/>
    <property type="project" value="InterPro"/>
</dbReference>
<dbReference type="InterPro" id="IPR051820">
    <property type="entry name" value="FAD-binding_MO"/>
</dbReference>
<dbReference type="InterPro" id="IPR000073">
    <property type="entry name" value="AB_hydrolase_1"/>
</dbReference>
<dbReference type="EMBL" id="JACHNY010000002">
    <property type="protein sequence ID" value="MBB4616958.1"/>
    <property type="molecule type" value="Genomic_DNA"/>
</dbReference>
<dbReference type="AlphaFoldDB" id="A0A7W7AH62"/>
<keyword evidence="10" id="KW-1185">Reference proteome</keyword>
<protein>
    <submittedName>
        <fullName evidence="9">Cation diffusion facilitator CzcD-associated flavoprotein CzcO/alpha-beta hydrolase superfamily lysophospholipase</fullName>
    </submittedName>
</protein>
<proteinExistence type="inferred from homology"/>
<evidence type="ECO:0000256" key="6">
    <source>
        <dbReference type="ARBA" id="ARBA00023002"/>
    </source>
</evidence>
<dbReference type="PRINTS" id="PR00411">
    <property type="entry name" value="PNDRDTASEI"/>
</dbReference>
<dbReference type="Pfam" id="PF00743">
    <property type="entry name" value="FMO-like"/>
    <property type="match status" value="1"/>
</dbReference>
<dbReference type="RefSeq" id="WP_184112387.1">
    <property type="nucleotide sequence ID" value="NZ_JACHNY010000002.1"/>
</dbReference>
<evidence type="ECO:0000259" key="8">
    <source>
        <dbReference type="Pfam" id="PF00561"/>
    </source>
</evidence>
<keyword evidence="9" id="KW-0378">Hydrolase</keyword>
<keyword evidence="5" id="KW-0521">NADP</keyword>
<dbReference type="GO" id="GO:0016787">
    <property type="term" value="F:hydrolase activity"/>
    <property type="evidence" value="ECO:0007669"/>
    <property type="project" value="UniProtKB-KW"/>
</dbReference>
<sequence>MTDSSPPGRDVDVLIVGAGLSGIDAAYRLQTECPGKRYAILEARDAIGGTWDLFRYPGIRSDSDMYTLGFPFRPWRGDRAITDGAAIRDYIAETAREYGIDRHIRFGRRVARARWSSAEARWTLDVAAEAGTETWTCRFLYMGSGYYDYDQGHRPDWPGLADFCGTLVHPQHWPEGLDHAGKRIVVIGSGATAVTLVPALAQAAAQVTMLQRSPSYIVSRPSRDGFARAAATLLPGGAAGAAARWKSILLGIATFTLARRRPERVKALILKNVRSQLPQGYEVTRDFSPDYAPWDQRVCLVPDADLFTAIRSGRATIVTDRIDRFVAEGVRLESGSLLPADIVVTATGLTLKLFGGVELIVDGLAVRPQDRMVYKGMMLEDVPNLALAFGYTNASWTLKCDLTARYACRLIRHMDEQGHGWCVPRQHDPDITAEPLLSFTSGYVQRAAATLPHQGSKAPWRVHQNYLLDLAALSLGSVADGVMQFGGTVSGAPARAVPARTMPRPVVAAGVGVAAVGALALFAAWNRRRVERLVPPDGGFVEVDGVRLHCLDGGTGPAIVMIHGLGGQMRNFSHGLLDRLAADHRVILIDRPGSGYSQAIGANAVRAQAAVIAKLLERLDVERPLIVGHSLGGAVALALALDHPALVGGLALIAPLTQTIEDVPPAFRGLAIRSRALRRAAAWTIATPATLLAGARGRDLIFAPDPVPADFATRGGGALVTRPGTFESASADMAAANIDLPEMMRRYPTLRMPLGILYGHGDRILDPVLHGERLAAAVPGAELTLIEGGHMIPVTKPDDVAAWIRRRLATARLTESS</sequence>
<dbReference type="PANTHER" id="PTHR43872:SF1">
    <property type="entry name" value="MONOOXYGENASE, PUTATIVE (AFU_ORTHOLOGUE AFUA_8G02570)-RELATED"/>
    <property type="match status" value="1"/>
</dbReference>
<gene>
    <name evidence="9" type="ORF">GGQ96_001078</name>
</gene>
<comment type="cofactor">
    <cofactor evidence="1">
        <name>FAD</name>
        <dbReference type="ChEBI" id="CHEBI:57692"/>
    </cofactor>
</comment>
<dbReference type="Gene3D" id="3.50.50.60">
    <property type="entry name" value="FAD/NAD(P)-binding domain"/>
    <property type="match status" value="3"/>
</dbReference>
<organism evidence="9 10">
    <name type="scientific">Sphingomonas abaci</name>
    <dbReference type="NCBI Taxonomy" id="237611"/>
    <lineage>
        <taxon>Bacteria</taxon>
        <taxon>Pseudomonadati</taxon>
        <taxon>Pseudomonadota</taxon>
        <taxon>Alphaproteobacteria</taxon>
        <taxon>Sphingomonadales</taxon>
        <taxon>Sphingomonadaceae</taxon>
        <taxon>Sphingomonas</taxon>
    </lineage>
</organism>
<comment type="similarity">
    <text evidence="2">Belongs to the FAD-binding monooxygenase family.</text>
</comment>
<dbReference type="InterPro" id="IPR029058">
    <property type="entry name" value="AB_hydrolase_fold"/>
</dbReference>
<accession>A0A7W7AH62</accession>